<name>A0A0A1UQA5_9HYPO</name>
<sequence length="333" mass="36782">MPALVYIPSSPQVTPEQRASNRNAADSSPRMVDTRQTYCVLPTIGSGLHRLYAQTARRFRLEGCKCPARPIQLGVSHHADSTDEAIRCYFCALVQVSYLIAILSQNQFEVFYSVPHALKLLSETPRKIEVLGAVKIVIYGGSACPDDLGNLLVENGVHLVSHYGAQVPPNDAESVKLQDKDMTRSTQIGQLMTSFRPQEDKAWKYFREMEKIPPFLYWKTFLFTAAVPETEVADKFVKHSLRGLWRAKSNQPTSKTVVVVAGPCATGRTTVGTAIANEANVPFIEGASLHTEAAVANMRADIAVTEDYRMAWLDRVVRRTAEVSPSLATAKSL</sequence>
<dbReference type="HOGENOM" id="CLU_834415_0_0_1"/>
<comment type="caution">
    <text evidence="2">The sequence shown here is derived from an EMBL/GenBank/DDBJ whole genome shotgun (WGS) entry which is preliminary data.</text>
</comment>
<accession>A0A0A1UQA5</accession>
<dbReference type="SUPFAM" id="SSF56801">
    <property type="entry name" value="Acetyl-CoA synthetase-like"/>
    <property type="match status" value="1"/>
</dbReference>
<dbReference type="Gene3D" id="3.40.50.300">
    <property type="entry name" value="P-loop containing nucleotide triphosphate hydrolases"/>
    <property type="match status" value="1"/>
</dbReference>
<organism evidence="2">
    <name type="scientific">Metarhizium robertsii</name>
    <dbReference type="NCBI Taxonomy" id="568076"/>
    <lineage>
        <taxon>Eukaryota</taxon>
        <taxon>Fungi</taxon>
        <taxon>Dikarya</taxon>
        <taxon>Ascomycota</taxon>
        <taxon>Pezizomycotina</taxon>
        <taxon>Sordariomycetes</taxon>
        <taxon>Hypocreomycetidae</taxon>
        <taxon>Hypocreales</taxon>
        <taxon>Clavicipitaceae</taxon>
        <taxon>Metarhizium</taxon>
    </lineage>
</organism>
<protein>
    <submittedName>
        <fullName evidence="2">AMP-binding enzyme</fullName>
    </submittedName>
</protein>
<feature type="region of interest" description="Disordered" evidence="1">
    <location>
        <begin position="8"/>
        <end position="30"/>
    </location>
</feature>
<evidence type="ECO:0000313" key="2">
    <source>
        <dbReference type="EMBL" id="EXU97052.1"/>
    </source>
</evidence>
<dbReference type="Gene3D" id="3.40.50.12780">
    <property type="entry name" value="N-terminal domain of ligase-like"/>
    <property type="match status" value="1"/>
</dbReference>
<dbReference type="InterPro" id="IPR042099">
    <property type="entry name" value="ANL_N_sf"/>
</dbReference>
<dbReference type="EMBL" id="JELW01000041">
    <property type="protein sequence ID" value="EXU97052.1"/>
    <property type="molecule type" value="Genomic_DNA"/>
</dbReference>
<proteinExistence type="predicted"/>
<dbReference type="Proteomes" id="UP000030151">
    <property type="component" value="Unassembled WGS sequence"/>
</dbReference>
<evidence type="ECO:0000256" key="1">
    <source>
        <dbReference type="SAM" id="MobiDB-lite"/>
    </source>
</evidence>
<gene>
    <name evidence="2" type="ORF">X797_009817</name>
</gene>
<dbReference type="SUPFAM" id="SSF52540">
    <property type="entry name" value="P-loop containing nucleoside triphosphate hydrolases"/>
    <property type="match status" value="1"/>
</dbReference>
<feature type="compositionally biased region" description="Polar residues" evidence="1">
    <location>
        <begin position="9"/>
        <end position="26"/>
    </location>
</feature>
<dbReference type="eggNOG" id="KOG1178">
    <property type="taxonomic scope" value="Eukaryota"/>
</dbReference>
<dbReference type="InterPro" id="IPR027417">
    <property type="entry name" value="P-loop_NTPase"/>
</dbReference>
<dbReference type="OrthoDB" id="429813at2759"/>
<dbReference type="AlphaFoldDB" id="A0A0A1UQA5"/>
<reference evidence="2" key="1">
    <citation type="submission" date="2014-02" db="EMBL/GenBank/DDBJ databases">
        <title>The genome sequence of the entomopathogenic fungus Metarhizium robertsii ARSEF 2575.</title>
        <authorList>
            <person name="Giuliano Garisto Donzelli B."/>
            <person name="Roe B.A."/>
            <person name="Macmil S.L."/>
            <person name="Krasnoff S.B."/>
            <person name="Gibson D.M."/>
        </authorList>
    </citation>
    <scope>NUCLEOTIDE SEQUENCE [LARGE SCALE GENOMIC DNA]</scope>
    <source>
        <strain evidence="2">ARSEF 2575</strain>
    </source>
</reference>